<keyword evidence="3" id="KW-1185">Reference proteome</keyword>
<evidence type="ECO:0000313" key="3">
    <source>
        <dbReference type="Proteomes" id="UP000248314"/>
    </source>
</evidence>
<proteinExistence type="predicted"/>
<organism evidence="2 3">
    <name type="scientific">Hoylesella shahii DSM 15611 = JCM 12083</name>
    <dbReference type="NCBI Taxonomy" id="1122991"/>
    <lineage>
        <taxon>Bacteria</taxon>
        <taxon>Pseudomonadati</taxon>
        <taxon>Bacteroidota</taxon>
        <taxon>Bacteroidia</taxon>
        <taxon>Bacteroidales</taxon>
        <taxon>Prevotellaceae</taxon>
        <taxon>Hoylesella</taxon>
    </lineage>
</organism>
<reference evidence="2 3" key="1">
    <citation type="submission" date="2018-05" db="EMBL/GenBank/DDBJ databases">
        <title>Genomic Encyclopedia of Type Strains, Phase I: the one thousand microbial genomes (KMG-I) project.</title>
        <authorList>
            <person name="Kyrpides N."/>
        </authorList>
    </citation>
    <scope>NUCLEOTIDE SEQUENCE [LARGE SCALE GENOMIC DNA]</scope>
    <source>
        <strain evidence="2 3">DSM 15611</strain>
    </source>
</reference>
<dbReference type="PANTHER" id="PTHR38478">
    <property type="entry name" value="PEPTIDASE M1A AND M12B"/>
    <property type="match status" value="1"/>
</dbReference>
<name>A0A318HY57_9BACT</name>
<feature type="signal peptide" evidence="1">
    <location>
        <begin position="1"/>
        <end position="27"/>
    </location>
</feature>
<dbReference type="Proteomes" id="UP000248314">
    <property type="component" value="Unassembled WGS sequence"/>
</dbReference>
<keyword evidence="1" id="KW-0732">Signal</keyword>
<protein>
    <recommendedName>
        <fullName evidence="4">DUF5117 domain-containing protein</fullName>
    </recommendedName>
</protein>
<comment type="caution">
    <text evidence="2">The sequence shown here is derived from an EMBL/GenBank/DDBJ whole genome shotgun (WGS) entry which is preliminary data.</text>
</comment>
<sequence length="684" mass="75875">MNYDLNMYLRKTFIVLLLLLLVVACYAQTSAQTQSKTQTLASSAPKEVVWSAMAKTYGGDLPVHVDSGHVYMEIPQAYIGRHVLISAQVDRGFGYVSHFIHSIGVARIQLQDAQTISFVALDKYDKSKTKPINDAGKQEMVFAIVGRTNTGSALIDLTETLLAGDNWFDVKAQNEIRELYPELSSLLDVKVHGGTTQFSVRRYYGGQAEDKMLSSSMIVLPDASLPLDISCRVQLLPKELAPIRLVHKDLGNLSSQGNTVPVVCRWVLKEPIVFYVDSLFPPQYFGAVKAGVEVWNKVLANVGIANALQVQRVSPDIGLAQQRAYISFSMNGGKSESMVLCHPVSGELLRCWICLGSSVVSGKGLDYFLLQSQLDKRLYNHAYDEELVQEGIQGVVMSLLANVLGVKNAADYGPGALQPTAADVRALAYAYALAEGDTPKEEQTNLLACLSALPKASISAVSPFMKRVHVMENVLELIRRIDRNPAVVGNKQRNNGTSLKSIYRFAVGMYGRQLEALAETFSAERSSQLQRESSGLLIKYLLMADEGLYSKVITQHRLTTMSEEMNSSINRVCDILLNDVAFTRLLKQGKRAGAYTANEHFDSIVNALFFHFDAEKCPSNYQANLQLRCIEALNKLVKGAPKRSAEQLWAQQRLSVLRKKLGVMAQKCSSPQWKTWYVLLQKRR</sequence>
<evidence type="ECO:0000256" key="1">
    <source>
        <dbReference type="SAM" id="SignalP"/>
    </source>
</evidence>
<evidence type="ECO:0008006" key="4">
    <source>
        <dbReference type="Google" id="ProtNLM"/>
    </source>
</evidence>
<dbReference type="AlphaFoldDB" id="A0A318HY57"/>
<accession>A0A318HY57</accession>
<dbReference type="EMBL" id="QJJX01000006">
    <property type="protein sequence ID" value="PXX23399.1"/>
    <property type="molecule type" value="Genomic_DNA"/>
</dbReference>
<gene>
    <name evidence="2" type="ORF">EJ73_00749</name>
</gene>
<evidence type="ECO:0000313" key="2">
    <source>
        <dbReference type="EMBL" id="PXX23399.1"/>
    </source>
</evidence>
<feature type="chain" id="PRO_5016282819" description="DUF5117 domain-containing protein" evidence="1">
    <location>
        <begin position="28"/>
        <end position="684"/>
    </location>
</feature>
<dbReference type="STRING" id="1122991.GCA_000613445_02850"/>
<dbReference type="PANTHER" id="PTHR38478:SF1">
    <property type="entry name" value="ZINC DEPENDENT METALLOPROTEASE DOMAIN LIPOPROTEIN"/>
    <property type="match status" value="1"/>
</dbReference>